<accession>A0A1C5IQK9</accession>
<dbReference type="EMBL" id="LT607754">
    <property type="protein sequence ID" value="SCG60289.1"/>
    <property type="molecule type" value="Genomic_DNA"/>
</dbReference>
<reference evidence="2" key="1">
    <citation type="submission" date="2016-06" db="EMBL/GenBank/DDBJ databases">
        <authorList>
            <person name="Varghese N."/>
            <person name="Submissions Spin"/>
        </authorList>
    </citation>
    <scope>NUCLEOTIDE SEQUENCE [LARGE SCALE GENOMIC DNA]</scope>
    <source>
        <strain evidence="2">DSM 43819</strain>
    </source>
</reference>
<sequence>MTQTVTGYLAASNRHLSTGTPLSLVVPCEPCNGLHWHGAGTVEQPDHSPGDVTERISHCHRGNEYERIRIAAEPFRPEWVTALRGRQSSAYRRHLELAR</sequence>
<proteinExistence type="predicted"/>
<name>A0A1C5IQK9_9ACTN</name>
<keyword evidence="2" id="KW-1185">Reference proteome</keyword>
<organism evidence="1 2">
    <name type="scientific">Micromonospora inositola</name>
    <dbReference type="NCBI Taxonomy" id="47865"/>
    <lineage>
        <taxon>Bacteria</taxon>
        <taxon>Bacillati</taxon>
        <taxon>Actinomycetota</taxon>
        <taxon>Actinomycetes</taxon>
        <taxon>Micromonosporales</taxon>
        <taxon>Micromonosporaceae</taxon>
        <taxon>Micromonospora</taxon>
    </lineage>
</organism>
<dbReference type="OrthoDB" id="3394537at2"/>
<protein>
    <submittedName>
        <fullName evidence="1">Uncharacterized protein</fullName>
    </submittedName>
</protein>
<evidence type="ECO:0000313" key="2">
    <source>
        <dbReference type="Proteomes" id="UP000198221"/>
    </source>
</evidence>
<dbReference type="RefSeq" id="WP_089013016.1">
    <property type="nucleotide sequence ID" value="NZ_LT607754.1"/>
</dbReference>
<evidence type="ECO:0000313" key="1">
    <source>
        <dbReference type="EMBL" id="SCG60289.1"/>
    </source>
</evidence>
<gene>
    <name evidence="1" type="ORF">GA0070613_3223</name>
</gene>
<dbReference type="Proteomes" id="UP000198221">
    <property type="component" value="Chromosome I"/>
</dbReference>
<dbReference type="AlphaFoldDB" id="A0A1C5IQK9"/>